<keyword evidence="1" id="KW-0378">Hydrolase</keyword>
<dbReference type="InterPro" id="IPR029058">
    <property type="entry name" value="AB_hydrolase_fold"/>
</dbReference>
<dbReference type="PANTHER" id="PTHR46118">
    <property type="entry name" value="PROTEIN ABHD11"/>
    <property type="match status" value="1"/>
</dbReference>
<protein>
    <submittedName>
        <fullName evidence="3">Esterase</fullName>
    </submittedName>
</protein>
<feature type="non-terminal residue" evidence="3">
    <location>
        <position position="102"/>
    </location>
</feature>
<proteinExistence type="predicted"/>
<sequence>MLNYRIHGELNSDMLPLVVQHGLFGSLDNWNTFAAKQKTERPVIAIDMRNHGDSPHVKGMSYSKMADDVLEVLDHLELPVVDLMGHSMGGKVAMLLALNHPQ</sequence>
<feature type="domain" description="AB hydrolase-1" evidence="2">
    <location>
        <begin position="16"/>
        <end position="102"/>
    </location>
</feature>
<dbReference type="SUPFAM" id="SSF53474">
    <property type="entry name" value="alpha/beta-Hydrolases"/>
    <property type="match status" value="1"/>
</dbReference>
<gene>
    <name evidence="3" type="ORF">HELGO_WM77142</name>
</gene>
<dbReference type="PANTHER" id="PTHR46118:SF4">
    <property type="entry name" value="PROTEIN ABHD11"/>
    <property type="match status" value="1"/>
</dbReference>
<dbReference type="AlphaFoldDB" id="A0A6S6SGQ4"/>
<name>A0A6S6SGQ4_9GAMM</name>
<dbReference type="InterPro" id="IPR000073">
    <property type="entry name" value="AB_hydrolase_1"/>
</dbReference>
<evidence type="ECO:0000313" key="3">
    <source>
        <dbReference type="EMBL" id="CAA6805338.1"/>
    </source>
</evidence>
<evidence type="ECO:0000259" key="2">
    <source>
        <dbReference type="Pfam" id="PF00561"/>
    </source>
</evidence>
<dbReference type="Gene3D" id="3.40.50.1820">
    <property type="entry name" value="alpha/beta hydrolase"/>
    <property type="match status" value="1"/>
</dbReference>
<dbReference type="EMBL" id="CACVAV010000083">
    <property type="protein sequence ID" value="CAA6805338.1"/>
    <property type="molecule type" value="Genomic_DNA"/>
</dbReference>
<evidence type="ECO:0000256" key="1">
    <source>
        <dbReference type="ARBA" id="ARBA00022801"/>
    </source>
</evidence>
<reference evidence="3" key="1">
    <citation type="submission" date="2020-01" db="EMBL/GenBank/DDBJ databases">
        <authorList>
            <person name="Meier V. D."/>
            <person name="Meier V D."/>
        </authorList>
    </citation>
    <scope>NUCLEOTIDE SEQUENCE</scope>
    <source>
        <strain evidence="3">HLG_WM_MAG_08</strain>
    </source>
</reference>
<organism evidence="3">
    <name type="scientific">uncultured Thiotrichaceae bacterium</name>
    <dbReference type="NCBI Taxonomy" id="298394"/>
    <lineage>
        <taxon>Bacteria</taxon>
        <taxon>Pseudomonadati</taxon>
        <taxon>Pseudomonadota</taxon>
        <taxon>Gammaproteobacteria</taxon>
        <taxon>Thiotrichales</taxon>
        <taxon>Thiotrichaceae</taxon>
        <taxon>environmental samples</taxon>
    </lineage>
</organism>
<dbReference type="Pfam" id="PF00561">
    <property type="entry name" value="Abhydrolase_1"/>
    <property type="match status" value="1"/>
</dbReference>
<accession>A0A6S6SGQ4</accession>
<dbReference type="GO" id="GO:0016787">
    <property type="term" value="F:hydrolase activity"/>
    <property type="evidence" value="ECO:0007669"/>
    <property type="project" value="UniProtKB-KW"/>
</dbReference>
<dbReference type="PRINTS" id="PR00111">
    <property type="entry name" value="ABHYDROLASE"/>
</dbReference>